<dbReference type="PANTHER" id="PTHR37820:SF1">
    <property type="entry name" value="CELL DIVISION PROTEIN FTSQ"/>
    <property type="match status" value="1"/>
</dbReference>
<feature type="domain" description="POTRA" evidence="9">
    <location>
        <begin position="92"/>
        <end position="158"/>
    </location>
</feature>
<evidence type="ECO:0000256" key="5">
    <source>
        <dbReference type="ARBA" id="ARBA00023306"/>
    </source>
</evidence>
<reference evidence="10 11" key="1">
    <citation type="submission" date="2016-10" db="EMBL/GenBank/DDBJ databases">
        <authorList>
            <person name="de Groot N.N."/>
        </authorList>
    </citation>
    <scope>NUCLEOTIDE SEQUENCE [LARGE SCALE GENOMIC DNA]</scope>
    <source>
        <strain evidence="10 11">DSM 15230</strain>
    </source>
</reference>
<dbReference type="InterPro" id="IPR050487">
    <property type="entry name" value="FtsQ_DivIB"/>
</dbReference>
<dbReference type="OrthoDB" id="1633656at2"/>
<proteinExistence type="predicted"/>
<keyword evidence="11" id="KW-1185">Reference proteome</keyword>
<evidence type="ECO:0000259" key="8">
    <source>
        <dbReference type="Pfam" id="PF03799"/>
    </source>
</evidence>
<dbReference type="Proteomes" id="UP000199689">
    <property type="component" value="Unassembled WGS sequence"/>
</dbReference>
<organism evidence="10 11">
    <name type="scientific">Allisonella histaminiformans</name>
    <dbReference type="NCBI Taxonomy" id="209880"/>
    <lineage>
        <taxon>Bacteria</taxon>
        <taxon>Bacillati</taxon>
        <taxon>Bacillota</taxon>
        <taxon>Negativicutes</taxon>
        <taxon>Veillonellales</taxon>
        <taxon>Veillonellaceae</taxon>
        <taxon>Allisonella</taxon>
    </lineage>
</organism>
<keyword evidence="3 7" id="KW-0812">Transmembrane</keyword>
<feature type="compositionally biased region" description="Basic residues" evidence="6">
    <location>
        <begin position="47"/>
        <end position="60"/>
    </location>
</feature>
<feature type="compositionally biased region" description="Acidic residues" evidence="6">
    <location>
        <begin position="30"/>
        <end position="42"/>
    </location>
</feature>
<evidence type="ECO:0000256" key="7">
    <source>
        <dbReference type="SAM" id="Phobius"/>
    </source>
</evidence>
<dbReference type="Pfam" id="PF08478">
    <property type="entry name" value="POTRA_1"/>
    <property type="match status" value="1"/>
</dbReference>
<name>A0A1G5V8K9_9FIRM</name>
<evidence type="ECO:0000313" key="10">
    <source>
        <dbReference type="EMBL" id="SDA42202.1"/>
    </source>
</evidence>
<evidence type="ECO:0000256" key="3">
    <source>
        <dbReference type="ARBA" id="ARBA00022692"/>
    </source>
</evidence>
<evidence type="ECO:0000313" key="11">
    <source>
        <dbReference type="Proteomes" id="UP000199689"/>
    </source>
</evidence>
<keyword evidence="7" id="KW-0472">Membrane</keyword>
<keyword evidence="1" id="KW-1003">Cell membrane</keyword>
<dbReference type="AlphaFoldDB" id="A0A1G5V8K9"/>
<evidence type="ECO:0000259" key="9">
    <source>
        <dbReference type="Pfam" id="PF08478"/>
    </source>
</evidence>
<keyword evidence="4 7" id="KW-1133">Transmembrane helix</keyword>
<keyword evidence="2 10" id="KW-0132">Cell division</keyword>
<evidence type="ECO:0000256" key="2">
    <source>
        <dbReference type="ARBA" id="ARBA00022618"/>
    </source>
</evidence>
<evidence type="ECO:0000256" key="6">
    <source>
        <dbReference type="SAM" id="MobiDB-lite"/>
    </source>
</evidence>
<dbReference type="GO" id="GO:0051301">
    <property type="term" value="P:cell division"/>
    <property type="evidence" value="ECO:0007669"/>
    <property type="project" value="UniProtKB-KW"/>
</dbReference>
<dbReference type="GeneID" id="87755515"/>
<dbReference type="RefSeq" id="WP_091363438.1">
    <property type="nucleotide sequence ID" value="NZ_FMXA01000005.1"/>
</dbReference>
<dbReference type="PANTHER" id="PTHR37820">
    <property type="entry name" value="CELL DIVISION PROTEIN DIVIB"/>
    <property type="match status" value="1"/>
</dbReference>
<evidence type="ECO:0000256" key="4">
    <source>
        <dbReference type="ARBA" id="ARBA00022989"/>
    </source>
</evidence>
<dbReference type="Pfam" id="PF03799">
    <property type="entry name" value="FtsQ_DivIB_C"/>
    <property type="match status" value="1"/>
</dbReference>
<feature type="compositionally biased region" description="Basic and acidic residues" evidence="6">
    <location>
        <begin position="1"/>
        <end position="29"/>
    </location>
</feature>
<dbReference type="STRING" id="209880.SAMN02910343_00470"/>
<dbReference type="InterPro" id="IPR013685">
    <property type="entry name" value="POTRA_FtsQ_type"/>
</dbReference>
<dbReference type="EMBL" id="FMXA01000005">
    <property type="protein sequence ID" value="SDA42202.1"/>
    <property type="molecule type" value="Genomic_DNA"/>
</dbReference>
<dbReference type="InterPro" id="IPR005548">
    <property type="entry name" value="Cell_div_FtsQ/DivIB_C"/>
</dbReference>
<evidence type="ECO:0000256" key="1">
    <source>
        <dbReference type="ARBA" id="ARBA00022475"/>
    </source>
</evidence>
<protein>
    <submittedName>
        <fullName evidence="10">Cell division protein FtsQ</fullName>
    </submittedName>
</protein>
<dbReference type="GO" id="GO:0005886">
    <property type="term" value="C:plasma membrane"/>
    <property type="evidence" value="ECO:0007669"/>
    <property type="project" value="TreeGrafter"/>
</dbReference>
<sequence length="298" mass="33491">MGEFKSFDEFQRELHGLPKKEEPAVRFPEEPSESEYQPESEYEEHKTKHHRRRRESRLRPSRPSGLSWKKLFHGTVGVLIIVVLVFLFCPVPLGDITVQGSNAVTKNDVLFEGQIKQPVNVLQISTGKLEERLTQDIRISSVKVWREFPFDIKVAINDRVPCAVVQGDYDYAVLDKDGVVMKTETSLKDTDLPIITGKKLGNILLGDRITDPSVLKGIKFFSSLSPAGFRLFSEINVGQANNLIAYTRDGLALRLGTGKDIVKQAKLSQNMVGDVKARNLAVEYIDVNPSAPFIKLKK</sequence>
<keyword evidence="5" id="KW-0131">Cell cycle</keyword>
<feature type="domain" description="Cell division protein FtsQ/DivIB C-terminal" evidence="8">
    <location>
        <begin position="163"/>
        <end position="287"/>
    </location>
</feature>
<feature type="region of interest" description="Disordered" evidence="6">
    <location>
        <begin position="1"/>
        <end position="63"/>
    </location>
</feature>
<gene>
    <name evidence="10" type="ORF">SAMN02910343_00470</name>
</gene>
<accession>A0A1G5V8K9</accession>
<feature type="transmembrane region" description="Helical" evidence="7">
    <location>
        <begin position="71"/>
        <end position="93"/>
    </location>
</feature>